<evidence type="ECO:0000313" key="3">
    <source>
        <dbReference type="Proteomes" id="UP000054350"/>
    </source>
</evidence>
<evidence type="ECO:0000313" key="2">
    <source>
        <dbReference type="EMBL" id="KNE65575.1"/>
    </source>
</evidence>
<feature type="compositionally biased region" description="Pro residues" evidence="1">
    <location>
        <begin position="80"/>
        <end position="89"/>
    </location>
</feature>
<organism evidence="2 3">
    <name type="scientific">Allomyces macrogynus (strain ATCC 38327)</name>
    <name type="common">Allomyces javanicus var. macrogynus</name>
    <dbReference type="NCBI Taxonomy" id="578462"/>
    <lineage>
        <taxon>Eukaryota</taxon>
        <taxon>Fungi</taxon>
        <taxon>Fungi incertae sedis</taxon>
        <taxon>Blastocladiomycota</taxon>
        <taxon>Blastocladiomycetes</taxon>
        <taxon>Blastocladiales</taxon>
        <taxon>Blastocladiaceae</taxon>
        <taxon>Allomyces</taxon>
    </lineage>
</organism>
<dbReference type="Proteomes" id="UP000054350">
    <property type="component" value="Unassembled WGS sequence"/>
</dbReference>
<keyword evidence="3" id="KW-1185">Reference proteome</keyword>
<evidence type="ECO:0000256" key="1">
    <source>
        <dbReference type="SAM" id="MobiDB-lite"/>
    </source>
</evidence>
<protein>
    <submittedName>
        <fullName evidence="2">Uncharacterized protein</fullName>
    </submittedName>
</protein>
<dbReference type="EMBL" id="GG745348">
    <property type="protein sequence ID" value="KNE65575.1"/>
    <property type="molecule type" value="Genomic_DNA"/>
</dbReference>
<sequence length="124" mass="13271">MRAHRARTDALDAAIANLTSILPDRINFDFDTGVDLVRLLDTMPDSAAPLDHLPDVPQGLDRGLFTLPAIPADRAWLTASPPPPPPPIIPDDALAAAEGVSRSRRRHQPSPAPTLAPLTQRGLP</sequence>
<dbReference type="AlphaFoldDB" id="A0A0L0ST66"/>
<reference evidence="3" key="2">
    <citation type="submission" date="2009-11" db="EMBL/GenBank/DDBJ databases">
        <title>The Genome Sequence of Allomyces macrogynus strain ATCC 38327.</title>
        <authorList>
            <consortium name="The Broad Institute Genome Sequencing Platform"/>
            <person name="Russ C."/>
            <person name="Cuomo C."/>
            <person name="Shea T."/>
            <person name="Young S.K."/>
            <person name="Zeng Q."/>
            <person name="Koehrsen M."/>
            <person name="Haas B."/>
            <person name="Borodovsky M."/>
            <person name="Guigo R."/>
            <person name="Alvarado L."/>
            <person name="Berlin A."/>
            <person name="Borenstein D."/>
            <person name="Chen Z."/>
            <person name="Engels R."/>
            <person name="Freedman E."/>
            <person name="Gellesch M."/>
            <person name="Goldberg J."/>
            <person name="Griggs A."/>
            <person name="Gujja S."/>
            <person name="Heiman D."/>
            <person name="Hepburn T."/>
            <person name="Howarth C."/>
            <person name="Jen D."/>
            <person name="Larson L."/>
            <person name="Lewis B."/>
            <person name="Mehta T."/>
            <person name="Park D."/>
            <person name="Pearson M."/>
            <person name="Roberts A."/>
            <person name="Saif S."/>
            <person name="Shenoy N."/>
            <person name="Sisk P."/>
            <person name="Stolte C."/>
            <person name="Sykes S."/>
            <person name="Walk T."/>
            <person name="White J."/>
            <person name="Yandava C."/>
            <person name="Burger G."/>
            <person name="Gray M.W."/>
            <person name="Holland P.W.H."/>
            <person name="King N."/>
            <person name="Lang F.B.F."/>
            <person name="Roger A.J."/>
            <person name="Ruiz-Trillo I."/>
            <person name="Lander E."/>
            <person name="Nusbaum C."/>
        </authorList>
    </citation>
    <scope>NUCLEOTIDE SEQUENCE [LARGE SCALE GENOMIC DNA]</scope>
    <source>
        <strain evidence="3">ATCC 38327</strain>
    </source>
</reference>
<proteinExistence type="predicted"/>
<gene>
    <name evidence="2" type="ORF">AMAG_09555</name>
</gene>
<feature type="region of interest" description="Disordered" evidence="1">
    <location>
        <begin position="76"/>
        <end position="124"/>
    </location>
</feature>
<accession>A0A0L0ST66</accession>
<name>A0A0L0ST66_ALLM3</name>
<reference evidence="2 3" key="1">
    <citation type="submission" date="2009-11" db="EMBL/GenBank/DDBJ databases">
        <title>Annotation of Allomyces macrogynus ATCC 38327.</title>
        <authorList>
            <consortium name="The Broad Institute Genome Sequencing Platform"/>
            <person name="Russ C."/>
            <person name="Cuomo C."/>
            <person name="Burger G."/>
            <person name="Gray M.W."/>
            <person name="Holland P.W.H."/>
            <person name="King N."/>
            <person name="Lang F.B.F."/>
            <person name="Roger A.J."/>
            <person name="Ruiz-Trillo I."/>
            <person name="Young S.K."/>
            <person name="Zeng Q."/>
            <person name="Gargeya S."/>
            <person name="Fitzgerald M."/>
            <person name="Haas B."/>
            <person name="Abouelleil A."/>
            <person name="Alvarado L."/>
            <person name="Arachchi H.M."/>
            <person name="Berlin A."/>
            <person name="Chapman S.B."/>
            <person name="Gearin G."/>
            <person name="Goldberg J."/>
            <person name="Griggs A."/>
            <person name="Gujja S."/>
            <person name="Hansen M."/>
            <person name="Heiman D."/>
            <person name="Howarth C."/>
            <person name="Larimer J."/>
            <person name="Lui A."/>
            <person name="MacDonald P.J.P."/>
            <person name="McCowen C."/>
            <person name="Montmayeur A."/>
            <person name="Murphy C."/>
            <person name="Neiman D."/>
            <person name="Pearson M."/>
            <person name="Priest M."/>
            <person name="Roberts A."/>
            <person name="Saif S."/>
            <person name="Shea T."/>
            <person name="Sisk P."/>
            <person name="Stolte C."/>
            <person name="Sykes S."/>
            <person name="Wortman J."/>
            <person name="Nusbaum C."/>
            <person name="Birren B."/>
        </authorList>
    </citation>
    <scope>NUCLEOTIDE SEQUENCE [LARGE SCALE GENOMIC DNA]</scope>
    <source>
        <strain evidence="2 3">ATCC 38327</strain>
    </source>
</reference>
<dbReference type="VEuPathDB" id="FungiDB:AMAG_09555"/>